<accession>A0ABP8R9D1</accession>
<organism evidence="3 4">
    <name type="scientific">Actinoallomurus oryzae</name>
    <dbReference type="NCBI Taxonomy" id="502180"/>
    <lineage>
        <taxon>Bacteria</taxon>
        <taxon>Bacillati</taxon>
        <taxon>Actinomycetota</taxon>
        <taxon>Actinomycetes</taxon>
        <taxon>Streptosporangiales</taxon>
        <taxon>Thermomonosporaceae</taxon>
        <taxon>Actinoallomurus</taxon>
    </lineage>
</organism>
<proteinExistence type="predicted"/>
<dbReference type="RefSeq" id="WP_345475867.1">
    <property type="nucleotide sequence ID" value="NZ_BAABHF010000085.1"/>
</dbReference>
<evidence type="ECO:0000256" key="2">
    <source>
        <dbReference type="SAM" id="Phobius"/>
    </source>
</evidence>
<keyword evidence="2" id="KW-0472">Membrane</keyword>
<keyword evidence="2" id="KW-0812">Transmembrane</keyword>
<reference evidence="4" key="1">
    <citation type="journal article" date="2019" name="Int. J. Syst. Evol. Microbiol.">
        <title>The Global Catalogue of Microorganisms (GCM) 10K type strain sequencing project: providing services to taxonomists for standard genome sequencing and annotation.</title>
        <authorList>
            <consortium name="The Broad Institute Genomics Platform"/>
            <consortium name="The Broad Institute Genome Sequencing Center for Infectious Disease"/>
            <person name="Wu L."/>
            <person name="Ma J."/>
        </authorList>
    </citation>
    <scope>NUCLEOTIDE SEQUENCE [LARGE SCALE GENOMIC DNA]</scope>
    <source>
        <strain evidence="4">JCM 17933</strain>
    </source>
</reference>
<evidence type="ECO:0000313" key="4">
    <source>
        <dbReference type="Proteomes" id="UP001500503"/>
    </source>
</evidence>
<dbReference type="EMBL" id="BAABHF010000085">
    <property type="protein sequence ID" value="GAA4522362.1"/>
    <property type="molecule type" value="Genomic_DNA"/>
</dbReference>
<feature type="transmembrane region" description="Helical" evidence="2">
    <location>
        <begin position="7"/>
        <end position="26"/>
    </location>
</feature>
<evidence type="ECO:0000313" key="3">
    <source>
        <dbReference type="EMBL" id="GAA4522362.1"/>
    </source>
</evidence>
<name>A0ABP8R9D1_9ACTN</name>
<gene>
    <name evidence="3" type="ORF">GCM10023191_101630</name>
</gene>
<keyword evidence="2" id="KW-1133">Transmembrane helix</keyword>
<dbReference type="Proteomes" id="UP001500503">
    <property type="component" value="Unassembled WGS sequence"/>
</dbReference>
<sequence>MAKPLPRFLLGGIGLVVLTVGVIKVVGVAGTASAIALLAAGVLLLISPFVIDRIERFSVTRQEHSAGPMAKRGAETANKPDATLRCGR</sequence>
<feature type="region of interest" description="Disordered" evidence="1">
    <location>
        <begin position="65"/>
        <end position="88"/>
    </location>
</feature>
<protein>
    <submittedName>
        <fullName evidence="3">Uncharacterized protein</fullName>
    </submittedName>
</protein>
<comment type="caution">
    <text evidence="3">The sequence shown here is derived from an EMBL/GenBank/DDBJ whole genome shotgun (WGS) entry which is preliminary data.</text>
</comment>
<evidence type="ECO:0000256" key="1">
    <source>
        <dbReference type="SAM" id="MobiDB-lite"/>
    </source>
</evidence>
<feature type="transmembrane region" description="Helical" evidence="2">
    <location>
        <begin position="32"/>
        <end position="51"/>
    </location>
</feature>
<keyword evidence="4" id="KW-1185">Reference proteome</keyword>